<protein>
    <recommendedName>
        <fullName evidence="4">Mid2 domain-containing protein</fullName>
    </recommendedName>
</protein>
<evidence type="ECO:0000256" key="1">
    <source>
        <dbReference type="SAM" id="Phobius"/>
    </source>
</evidence>
<sequence length="237" mass="24195">MSDRTCYFPAGNEAEGNVPCSGDKYTSCCGSGDLCLSNGLCMNINHQPYLLSRGGCTNQNWDQGCPEYCSKINPRGGTSIINLVFEDDTITYCCGTPVGTDNGTGTVCPDDQDAFTIADGTPLAGYAMLANVSSLSATNTSSGETGNCTATNTAEAGAAGAGSCHEAAVGAGVGVPLGLLALGAVAWAVFERMRAARMRSLGGGGVAEGAGYATVYTDPKPVAELEQGRTVHEMMGR</sequence>
<keyword evidence="1" id="KW-1133">Transmembrane helix</keyword>
<proteinExistence type="predicted"/>
<dbReference type="AlphaFoldDB" id="A0A5N6TZ82"/>
<feature type="transmembrane region" description="Helical" evidence="1">
    <location>
        <begin position="167"/>
        <end position="190"/>
    </location>
</feature>
<accession>A0A5N6TZ82</accession>
<keyword evidence="1" id="KW-0472">Membrane</keyword>
<evidence type="ECO:0000313" key="3">
    <source>
        <dbReference type="Proteomes" id="UP000325780"/>
    </source>
</evidence>
<keyword evidence="1" id="KW-0812">Transmembrane</keyword>
<name>A0A5N6TZ82_ASPAV</name>
<evidence type="ECO:0008006" key="4">
    <source>
        <dbReference type="Google" id="ProtNLM"/>
    </source>
</evidence>
<reference evidence="2 3" key="1">
    <citation type="submission" date="2019-04" db="EMBL/GenBank/DDBJ databases">
        <title>Friends and foes A comparative genomics study of 23 Aspergillus species from section Flavi.</title>
        <authorList>
            <consortium name="DOE Joint Genome Institute"/>
            <person name="Kjaerbolling I."/>
            <person name="Vesth T."/>
            <person name="Frisvad J.C."/>
            <person name="Nybo J.L."/>
            <person name="Theobald S."/>
            <person name="Kildgaard S."/>
            <person name="Isbrandt T."/>
            <person name="Kuo A."/>
            <person name="Sato A."/>
            <person name="Lyhne E.K."/>
            <person name="Kogle M.E."/>
            <person name="Wiebenga A."/>
            <person name="Kun R.S."/>
            <person name="Lubbers R.J."/>
            <person name="Makela M.R."/>
            <person name="Barry K."/>
            <person name="Chovatia M."/>
            <person name="Clum A."/>
            <person name="Daum C."/>
            <person name="Haridas S."/>
            <person name="He G."/>
            <person name="LaButti K."/>
            <person name="Lipzen A."/>
            <person name="Mondo S."/>
            <person name="Riley R."/>
            <person name="Salamov A."/>
            <person name="Simmons B.A."/>
            <person name="Magnuson J.K."/>
            <person name="Henrissat B."/>
            <person name="Mortensen U.H."/>
            <person name="Larsen T.O."/>
            <person name="Devries R.P."/>
            <person name="Grigoriev I.V."/>
            <person name="Machida M."/>
            <person name="Baker S.E."/>
            <person name="Andersen M.R."/>
        </authorList>
    </citation>
    <scope>NUCLEOTIDE SEQUENCE [LARGE SCALE GENOMIC DNA]</scope>
    <source>
        <strain evidence="2 3">IBT 18842</strain>
    </source>
</reference>
<organism evidence="2 3">
    <name type="scientific">Aspergillus avenaceus</name>
    <dbReference type="NCBI Taxonomy" id="36643"/>
    <lineage>
        <taxon>Eukaryota</taxon>
        <taxon>Fungi</taxon>
        <taxon>Dikarya</taxon>
        <taxon>Ascomycota</taxon>
        <taxon>Pezizomycotina</taxon>
        <taxon>Eurotiomycetes</taxon>
        <taxon>Eurotiomycetidae</taxon>
        <taxon>Eurotiales</taxon>
        <taxon>Aspergillaceae</taxon>
        <taxon>Aspergillus</taxon>
        <taxon>Aspergillus subgen. Circumdati</taxon>
    </lineage>
</organism>
<gene>
    <name evidence="2" type="ORF">BDV25DRAFT_138669</name>
</gene>
<dbReference type="OrthoDB" id="5215637at2759"/>
<evidence type="ECO:0000313" key="2">
    <source>
        <dbReference type="EMBL" id="KAE8151643.1"/>
    </source>
</evidence>
<dbReference type="Proteomes" id="UP000325780">
    <property type="component" value="Unassembled WGS sequence"/>
</dbReference>
<dbReference type="EMBL" id="ML742067">
    <property type="protein sequence ID" value="KAE8151643.1"/>
    <property type="molecule type" value="Genomic_DNA"/>
</dbReference>
<keyword evidence="3" id="KW-1185">Reference proteome</keyword>